<protein>
    <submittedName>
        <fullName evidence="4">Trypsin-like serine peptidase</fullName>
        <ecNumber evidence="4">3.4.21.-</ecNumber>
    </submittedName>
</protein>
<proteinExistence type="predicted"/>
<dbReference type="InterPro" id="IPR043504">
    <property type="entry name" value="Peptidase_S1_PA_chymotrypsin"/>
</dbReference>
<feature type="domain" description="Peptidase S1" evidence="3">
    <location>
        <begin position="76"/>
        <end position="276"/>
    </location>
</feature>
<dbReference type="RefSeq" id="WP_397675694.1">
    <property type="nucleotide sequence ID" value="NZ_JBIRGH010000026.1"/>
</dbReference>
<feature type="compositionally biased region" description="Pro residues" evidence="2">
    <location>
        <begin position="55"/>
        <end position="69"/>
    </location>
</feature>
<dbReference type="SUPFAM" id="SSF50494">
    <property type="entry name" value="Trypsin-like serine proteases"/>
    <property type="match status" value="1"/>
</dbReference>
<sequence length="300" mass="31937">MTSGNSGNSNNKGSSRVGHGTGMRTDRPLGAPLSLPLGIPLALLAVLLTACAGTPAPPPSDARPSPRPSASPVAAVPSVGVLTSEGDHWCTASVVDSPQGNVIATAAHCVFFQEEDEQDGYEAGYFDGDLEFAPQYSGAAPGRYPYGKWRVTGIHVNTLWRDENEDRGDYAFLTVARDARGRTLQEVVGAVVPDWTSGPRRRVTVIGYPNEDHNPGNRPVSCTTRTRRDADEPYMVRMECAGLWSGTSGSPWLADHGGPDRPGRLIGVLSGGDTDRESVAVLFAHRARDLYERAVRAGAT</sequence>
<evidence type="ECO:0000256" key="1">
    <source>
        <dbReference type="ARBA" id="ARBA00022729"/>
    </source>
</evidence>
<keyword evidence="5" id="KW-1185">Reference proteome</keyword>
<dbReference type="EMBL" id="JBIRGH010000026">
    <property type="protein sequence ID" value="MFH8588723.1"/>
    <property type="molecule type" value="Genomic_DNA"/>
</dbReference>
<feature type="region of interest" description="Disordered" evidence="2">
    <location>
        <begin position="55"/>
        <end position="74"/>
    </location>
</feature>
<dbReference type="Gene3D" id="2.40.10.10">
    <property type="entry name" value="Trypsin-like serine proteases"/>
    <property type="match status" value="2"/>
</dbReference>
<dbReference type="PANTHER" id="PTHR15462:SF8">
    <property type="entry name" value="SERINE PROTEASE"/>
    <property type="match status" value="1"/>
</dbReference>
<keyword evidence="4" id="KW-0378">Hydrolase</keyword>
<gene>
    <name evidence="4" type="ORF">ACH4GP_30775</name>
</gene>
<dbReference type="InterPro" id="IPR009003">
    <property type="entry name" value="Peptidase_S1_PA"/>
</dbReference>
<dbReference type="Proteomes" id="UP001610990">
    <property type="component" value="Unassembled WGS sequence"/>
</dbReference>
<keyword evidence="1" id="KW-0732">Signal</keyword>
<evidence type="ECO:0000259" key="3">
    <source>
        <dbReference type="Pfam" id="PF00089"/>
    </source>
</evidence>
<feature type="compositionally biased region" description="Low complexity" evidence="2">
    <location>
        <begin position="1"/>
        <end position="15"/>
    </location>
</feature>
<name>A0ABW7RNH4_9ACTN</name>
<dbReference type="InterPro" id="IPR001254">
    <property type="entry name" value="Trypsin_dom"/>
</dbReference>
<accession>A0ABW7RNH4</accession>
<dbReference type="GO" id="GO:0016787">
    <property type="term" value="F:hydrolase activity"/>
    <property type="evidence" value="ECO:0007669"/>
    <property type="project" value="UniProtKB-KW"/>
</dbReference>
<evidence type="ECO:0000313" key="4">
    <source>
        <dbReference type="EMBL" id="MFH8588723.1"/>
    </source>
</evidence>
<feature type="region of interest" description="Disordered" evidence="2">
    <location>
        <begin position="1"/>
        <end position="27"/>
    </location>
</feature>
<evidence type="ECO:0000256" key="2">
    <source>
        <dbReference type="SAM" id="MobiDB-lite"/>
    </source>
</evidence>
<comment type="caution">
    <text evidence="4">The sequence shown here is derived from an EMBL/GenBank/DDBJ whole genome shotgun (WGS) entry which is preliminary data.</text>
</comment>
<evidence type="ECO:0000313" key="5">
    <source>
        <dbReference type="Proteomes" id="UP001610990"/>
    </source>
</evidence>
<dbReference type="PANTHER" id="PTHR15462">
    <property type="entry name" value="SERINE PROTEASE"/>
    <property type="match status" value="1"/>
</dbReference>
<dbReference type="EC" id="3.4.21.-" evidence="4"/>
<organism evidence="4 5">
    <name type="scientific">Streptomyces celluloflavus</name>
    <dbReference type="NCBI Taxonomy" id="58344"/>
    <lineage>
        <taxon>Bacteria</taxon>
        <taxon>Bacillati</taxon>
        <taxon>Actinomycetota</taxon>
        <taxon>Actinomycetes</taxon>
        <taxon>Kitasatosporales</taxon>
        <taxon>Streptomycetaceae</taxon>
        <taxon>Streptomyces</taxon>
    </lineage>
</organism>
<dbReference type="Pfam" id="PF00089">
    <property type="entry name" value="Trypsin"/>
    <property type="match status" value="1"/>
</dbReference>
<reference evidence="4 5" key="1">
    <citation type="submission" date="2024-10" db="EMBL/GenBank/DDBJ databases">
        <title>The Natural Products Discovery Center: Release of the First 8490 Sequenced Strains for Exploring Actinobacteria Biosynthetic Diversity.</title>
        <authorList>
            <person name="Kalkreuter E."/>
            <person name="Kautsar S.A."/>
            <person name="Yang D."/>
            <person name="Bader C.D."/>
            <person name="Teijaro C.N."/>
            <person name="Fluegel L."/>
            <person name="Davis C.M."/>
            <person name="Simpson J.R."/>
            <person name="Lauterbach L."/>
            <person name="Steele A.D."/>
            <person name="Gui C."/>
            <person name="Meng S."/>
            <person name="Li G."/>
            <person name="Viehrig K."/>
            <person name="Ye F."/>
            <person name="Su P."/>
            <person name="Kiefer A.F."/>
            <person name="Nichols A."/>
            <person name="Cepeda A.J."/>
            <person name="Yan W."/>
            <person name="Fan B."/>
            <person name="Jiang Y."/>
            <person name="Adhikari A."/>
            <person name="Zheng C.-J."/>
            <person name="Schuster L."/>
            <person name="Cowan T.M."/>
            <person name="Smanski M.J."/>
            <person name="Chevrette M.G."/>
            <person name="De Carvalho L.P.S."/>
            <person name="Shen B."/>
        </authorList>
    </citation>
    <scope>NUCLEOTIDE SEQUENCE [LARGE SCALE GENOMIC DNA]</scope>
    <source>
        <strain evidence="4 5">NPDC018013</strain>
    </source>
</reference>
<dbReference type="InterPro" id="IPR050966">
    <property type="entry name" value="Glutamyl_endopeptidase"/>
</dbReference>